<dbReference type="AlphaFoldDB" id="A0A5C7FEK5"/>
<dbReference type="RefSeq" id="WP_147803397.1">
    <property type="nucleotide sequence ID" value="NZ_CP144914.1"/>
</dbReference>
<reference evidence="2 3" key="1">
    <citation type="submission" date="2024-01" db="EMBL/GenBank/DDBJ databases">
        <title>Complete Genome Sequence of Alkalicoccus halolimnae BZ-SZ-XJ29T, a Moderately Halophilic Bacterium Isolated from a Salt Lake.</title>
        <authorList>
            <person name="Zhao B."/>
        </authorList>
    </citation>
    <scope>NUCLEOTIDE SEQUENCE [LARGE SCALE GENOMIC DNA]</scope>
    <source>
        <strain evidence="2 3">BZ-SZ-XJ29</strain>
    </source>
</reference>
<accession>A0A5C7FEK5</accession>
<evidence type="ECO:0000313" key="3">
    <source>
        <dbReference type="Proteomes" id="UP000321816"/>
    </source>
</evidence>
<keyword evidence="1" id="KW-0732">Signal</keyword>
<dbReference type="OrthoDB" id="2436339at2"/>
<name>A0A5C7FEK5_9BACI</name>
<dbReference type="KEGG" id="ahal:FTX54_012820"/>
<proteinExistence type="predicted"/>
<dbReference type="PROSITE" id="PS51257">
    <property type="entry name" value="PROKAR_LIPOPROTEIN"/>
    <property type="match status" value="1"/>
</dbReference>
<gene>
    <name evidence="2" type="ORF">FTX54_012820</name>
</gene>
<feature type="signal peptide" evidence="1">
    <location>
        <begin position="1"/>
        <end position="26"/>
    </location>
</feature>
<dbReference type="Proteomes" id="UP000321816">
    <property type="component" value="Chromosome"/>
</dbReference>
<keyword evidence="3" id="KW-1185">Reference proteome</keyword>
<evidence type="ECO:0000313" key="2">
    <source>
        <dbReference type="EMBL" id="WWD79293.1"/>
    </source>
</evidence>
<evidence type="ECO:0000256" key="1">
    <source>
        <dbReference type="SAM" id="SignalP"/>
    </source>
</evidence>
<organism evidence="2 3">
    <name type="scientific">Alkalicoccus halolimnae</name>
    <dbReference type="NCBI Taxonomy" id="1667239"/>
    <lineage>
        <taxon>Bacteria</taxon>
        <taxon>Bacillati</taxon>
        <taxon>Bacillota</taxon>
        <taxon>Bacilli</taxon>
        <taxon>Bacillales</taxon>
        <taxon>Bacillaceae</taxon>
        <taxon>Alkalicoccus</taxon>
    </lineage>
</organism>
<feature type="chain" id="PRO_5044096841" evidence="1">
    <location>
        <begin position="27"/>
        <end position="226"/>
    </location>
</feature>
<sequence length="226" mass="26074">MRSLYLLLLSICPFLIVIGCSSNEPAADVTDENTVELVFGEQEVSLTASHYASMAEDASDTFDDAAPLFTNDEEQLRKWFIRYYIQMHEYGENWSTDEMISLAEERQHFEEAWRTYARQQYDVEVTEEMIDDQAAYNIELYESNTPASVQGMAEGLGMTIEEFFMEFDRDHAERTVIWGELFPVLKEKYENDEEAETVSLARKYSEEVVASLQETDPSFPGIDLPE</sequence>
<dbReference type="EMBL" id="CP144914">
    <property type="protein sequence ID" value="WWD79293.1"/>
    <property type="molecule type" value="Genomic_DNA"/>
</dbReference>
<protein>
    <submittedName>
        <fullName evidence="2">Uncharacterized protein</fullName>
    </submittedName>
</protein>